<dbReference type="NCBIfam" id="NF003547">
    <property type="entry name" value="PRK05205.1-3"/>
    <property type="match status" value="1"/>
</dbReference>
<dbReference type="AlphaFoldDB" id="A0A1G8JSR5"/>
<comment type="subunit">
    <text evidence="9 10">Homodimer and homohexamer; in equilibrium.</text>
</comment>
<protein>
    <recommendedName>
        <fullName evidence="10">Bifunctional protein PyrR</fullName>
    </recommendedName>
    <domain>
        <recommendedName>
            <fullName evidence="10">Pyrimidine operon regulatory protein</fullName>
        </recommendedName>
    </domain>
    <domain>
        <recommendedName>
            <fullName evidence="10">Uracil phosphoribosyltransferase</fullName>
            <shortName evidence="10">UPRTase</shortName>
            <ecNumber evidence="10">2.4.2.9</ecNumber>
        </recommendedName>
    </domain>
</protein>
<keyword evidence="2 10" id="KW-0806">Transcription termination</keyword>
<keyword evidence="3 10" id="KW-0328">Glycosyltransferase</keyword>
<evidence type="ECO:0000256" key="7">
    <source>
        <dbReference type="ARBA" id="ARBA00053556"/>
    </source>
</evidence>
<dbReference type="Proteomes" id="UP000182836">
    <property type="component" value="Unassembled WGS sequence"/>
</dbReference>
<name>A0A1G8JSR5_ANEMI</name>
<evidence type="ECO:0000256" key="4">
    <source>
        <dbReference type="ARBA" id="ARBA00022679"/>
    </source>
</evidence>
<gene>
    <name evidence="10" type="primary">pyrR</name>
    <name evidence="12" type="ORF">SAMN04487909_103143</name>
</gene>
<evidence type="ECO:0000256" key="10">
    <source>
        <dbReference type="HAMAP-Rule" id="MF_01219"/>
    </source>
</evidence>
<dbReference type="EC" id="2.4.2.9" evidence="10"/>
<dbReference type="EMBL" id="FNED01000003">
    <property type="protein sequence ID" value="SDI34309.1"/>
    <property type="molecule type" value="Genomic_DNA"/>
</dbReference>
<dbReference type="GO" id="GO:0004845">
    <property type="term" value="F:uracil phosphoribosyltransferase activity"/>
    <property type="evidence" value="ECO:0007669"/>
    <property type="project" value="UniProtKB-UniRule"/>
</dbReference>
<evidence type="ECO:0000259" key="11">
    <source>
        <dbReference type="Pfam" id="PF00156"/>
    </source>
</evidence>
<proteinExistence type="inferred from homology"/>
<sequence length="186" mass="21187">MTTMNEWKEKNVLLDEAAMRRALTRIAHEIIERNKGVENCVLIGIRTRGIYLAQRLAERVAQIEGQRIAVGELDITLYRDDLTRKQAQPTIKGSEIDEDITNKKVILVDDVLFTGRTVRAALDALMDIGRPEMIQLAVLIDRGHRELPIRPDYVGKNVPTSKEEMIVVELAEVDKRECVTILEKNK</sequence>
<dbReference type="NCBIfam" id="NF003545">
    <property type="entry name" value="PRK05205.1-1"/>
    <property type="match status" value="1"/>
</dbReference>
<dbReference type="FunFam" id="3.40.50.2020:FF:000020">
    <property type="entry name" value="Bifunctional protein PyrR"/>
    <property type="match status" value="1"/>
</dbReference>
<feature type="short sequence motif" description="PRPP-binding" evidence="10">
    <location>
        <begin position="105"/>
        <end position="117"/>
    </location>
</feature>
<comment type="catalytic activity">
    <reaction evidence="10">
        <text>UMP + diphosphate = 5-phospho-alpha-D-ribose 1-diphosphate + uracil</text>
        <dbReference type="Rhea" id="RHEA:13017"/>
        <dbReference type="ChEBI" id="CHEBI:17568"/>
        <dbReference type="ChEBI" id="CHEBI:33019"/>
        <dbReference type="ChEBI" id="CHEBI:57865"/>
        <dbReference type="ChEBI" id="CHEBI:58017"/>
        <dbReference type="EC" id="2.4.2.9"/>
    </reaction>
</comment>
<dbReference type="NCBIfam" id="NF003548">
    <property type="entry name" value="PRK05205.1-4"/>
    <property type="match status" value="1"/>
</dbReference>
<reference evidence="12 13" key="1">
    <citation type="submission" date="2016-10" db="EMBL/GenBank/DDBJ databases">
        <authorList>
            <person name="de Groot N.N."/>
        </authorList>
    </citation>
    <scope>NUCLEOTIDE SEQUENCE [LARGE SCALE GENOMIC DNA]</scope>
    <source>
        <strain evidence="12 13">DSM 2895</strain>
    </source>
</reference>
<accession>A0A1G8JSR5</accession>
<dbReference type="Gene3D" id="3.40.50.2020">
    <property type="match status" value="1"/>
</dbReference>
<dbReference type="PANTHER" id="PTHR11608">
    <property type="entry name" value="BIFUNCTIONAL PROTEIN PYRR"/>
    <property type="match status" value="1"/>
</dbReference>
<organism evidence="12 13">
    <name type="scientific">Aneurinibacillus migulanus</name>
    <name type="common">Bacillus migulanus</name>
    <dbReference type="NCBI Taxonomy" id="47500"/>
    <lineage>
        <taxon>Bacteria</taxon>
        <taxon>Bacillati</taxon>
        <taxon>Bacillota</taxon>
        <taxon>Bacilli</taxon>
        <taxon>Bacillales</taxon>
        <taxon>Paenibacillaceae</taxon>
        <taxon>Aneurinibacillus group</taxon>
        <taxon>Aneurinibacillus</taxon>
    </lineage>
</organism>
<dbReference type="PANTHER" id="PTHR11608:SF0">
    <property type="entry name" value="BIFUNCTIONAL PROTEIN PYRR"/>
    <property type="match status" value="1"/>
</dbReference>
<keyword evidence="6 10" id="KW-0804">Transcription</keyword>
<evidence type="ECO:0000313" key="12">
    <source>
        <dbReference type="EMBL" id="SDI34309.1"/>
    </source>
</evidence>
<comment type="similarity">
    <text evidence="1 10">Belongs to the purine/pyrimidine phosphoribosyltransferase family. PyrR subfamily.</text>
</comment>
<dbReference type="InterPro" id="IPR050137">
    <property type="entry name" value="PyrR_bifunctional"/>
</dbReference>
<evidence type="ECO:0000256" key="2">
    <source>
        <dbReference type="ARBA" id="ARBA00022472"/>
    </source>
</evidence>
<dbReference type="Pfam" id="PF00156">
    <property type="entry name" value="Pribosyltran"/>
    <property type="match status" value="1"/>
</dbReference>
<dbReference type="NCBIfam" id="NF003549">
    <property type="entry name" value="PRK05205.1-5"/>
    <property type="match status" value="1"/>
</dbReference>
<keyword evidence="5 10" id="KW-0805">Transcription regulation</keyword>
<evidence type="ECO:0000256" key="6">
    <source>
        <dbReference type="ARBA" id="ARBA00023163"/>
    </source>
</evidence>
<dbReference type="CDD" id="cd06223">
    <property type="entry name" value="PRTases_typeI"/>
    <property type="match status" value="1"/>
</dbReference>
<comment type="function">
    <text evidence="7 10">Regulates transcriptional attenuation of the pyrimidine nucleotide (pyr) operon by binding in a uridine-dependent manner to specific sites on pyr mRNA. This disrupts an antiterminator hairpin in the RNA and favors formation of a downstream transcription terminator, leading to a reduced expression of downstream genes.</text>
</comment>
<evidence type="ECO:0000256" key="8">
    <source>
        <dbReference type="ARBA" id="ARBA00056018"/>
    </source>
</evidence>
<dbReference type="HAMAP" id="MF_01219">
    <property type="entry name" value="PyrR"/>
    <property type="match status" value="1"/>
</dbReference>
<evidence type="ECO:0000256" key="3">
    <source>
        <dbReference type="ARBA" id="ARBA00022676"/>
    </source>
</evidence>
<dbReference type="InterPro" id="IPR023050">
    <property type="entry name" value="PyrR"/>
</dbReference>
<dbReference type="InterPro" id="IPR000836">
    <property type="entry name" value="PRTase_dom"/>
</dbReference>
<dbReference type="SUPFAM" id="SSF53271">
    <property type="entry name" value="PRTase-like"/>
    <property type="match status" value="1"/>
</dbReference>
<evidence type="ECO:0000313" key="13">
    <source>
        <dbReference type="Proteomes" id="UP000182836"/>
    </source>
</evidence>
<evidence type="ECO:0000256" key="1">
    <source>
        <dbReference type="ARBA" id="ARBA00005565"/>
    </source>
</evidence>
<evidence type="ECO:0000256" key="5">
    <source>
        <dbReference type="ARBA" id="ARBA00023015"/>
    </source>
</evidence>
<keyword evidence="4 10" id="KW-0808">Transferase</keyword>
<feature type="domain" description="Phosphoribosyltransferase" evidence="11">
    <location>
        <begin position="13"/>
        <end position="170"/>
    </location>
</feature>
<keyword evidence="10" id="KW-0694">RNA-binding</keyword>
<dbReference type="GO" id="GO:0006353">
    <property type="term" value="P:DNA-templated transcription termination"/>
    <property type="evidence" value="ECO:0007669"/>
    <property type="project" value="UniProtKB-UniRule"/>
</dbReference>
<dbReference type="InterPro" id="IPR029057">
    <property type="entry name" value="PRTase-like"/>
</dbReference>
<dbReference type="GO" id="GO:0003723">
    <property type="term" value="F:RNA binding"/>
    <property type="evidence" value="ECO:0007669"/>
    <property type="project" value="UniProtKB-UniRule"/>
</dbReference>
<evidence type="ECO:0000256" key="9">
    <source>
        <dbReference type="ARBA" id="ARBA00063792"/>
    </source>
</evidence>
<comment type="function">
    <text evidence="8 10">Also displays a weak uracil phosphoribosyltransferase activity which is not physiologically significant.</text>
</comment>